<feature type="transmembrane region" description="Helical" evidence="5">
    <location>
        <begin position="23"/>
        <end position="42"/>
    </location>
</feature>
<organism evidence="6 7">
    <name type="scientific">Mucilaginibacter boryungensis</name>
    <dbReference type="NCBI Taxonomy" id="768480"/>
    <lineage>
        <taxon>Bacteria</taxon>
        <taxon>Pseudomonadati</taxon>
        <taxon>Bacteroidota</taxon>
        <taxon>Sphingobacteriia</taxon>
        <taxon>Sphingobacteriales</taxon>
        <taxon>Sphingobacteriaceae</taxon>
        <taxon>Mucilaginibacter</taxon>
    </lineage>
</organism>
<dbReference type="EMBL" id="JADFFM010000002">
    <property type="protein sequence ID" value="MBE9667950.1"/>
    <property type="molecule type" value="Genomic_DNA"/>
</dbReference>
<dbReference type="Proteomes" id="UP000632774">
    <property type="component" value="Unassembled WGS sequence"/>
</dbReference>
<keyword evidence="3 5" id="KW-1133">Transmembrane helix</keyword>
<sequence>MQWFGGRESDNVEEGSSSGGGRGIIYGGGIVGLIAGIIYMFTGVNVGQLFNSGLPDQSQQQQTTKVSGPMSNEKRFASVVFAGTEDVWDSLFTSMGRTYERPTLHLYQDAVDAEGCGFASSATGPFYCPADRKVYLDLSFFNELSERFNAPGDAAKAYVIAHEVGHHVQNLLGVSEKMDQARQQLSETEYNKLSVKLELQADFYAGVWAHYEQRARDKGIVINRADIDSALTAAHAIGDDRLQQQSTGRVEPDSFTHGTSAQRAYWFKKGFDTGDIRQGNTFATRDEEGY</sequence>
<evidence type="ECO:0000256" key="1">
    <source>
        <dbReference type="ARBA" id="ARBA00004167"/>
    </source>
</evidence>
<evidence type="ECO:0000256" key="5">
    <source>
        <dbReference type="SAM" id="Phobius"/>
    </source>
</evidence>
<dbReference type="PANTHER" id="PTHR30168:SF0">
    <property type="entry name" value="INNER MEMBRANE PROTEIN"/>
    <property type="match status" value="1"/>
</dbReference>
<name>A0ABR9XL52_9SPHI</name>
<accession>A0ABR9XL52</accession>
<comment type="subcellular location">
    <subcellularLocation>
        <location evidence="1">Membrane</location>
        <topology evidence="1">Single-pass membrane protein</topology>
    </subcellularLocation>
</comment>
<dbReference type="RefSeq" id="WP_194107385.1">
    <property type="nucleotide sequence ID" value="NZ_JADFFM010000002.1"/>
</dbReference>
<evidence type="ECO:0000256" key="3">
    <source>
        <dbReference type="ARBA" id="ARBA00022989"/>
    </source>
</evidence>
<evidence type="ECO:0000313" key="7">
    <source>
        <dbReference type="Proteomes" id="UP000632774"/>
    </source>
</evidence>
<proteinExistence type="predicted"/>
<evidence type="ECO:0000256" key="2">
    <source>
        <dbReference type="ARBA" id="ARBA00022692"/>
    </source>
</evidence>
<reference evidence="6 7" key="1">
    <citation type="submission" date="2020-10" db="EMBL/GenBank/DDBJ databases">
        <title>Mucilaginibacter mali sp. nov., isolated from rhizosphere soil of apple orchard.</title>
        <authorList>
            <person name="Lee J.-S."/>
            <person name="Kim H.S."/>
            <person name="Kim J.-S."/>
        </authorList>
    </citation>
    <scope>NUCLEOTIDE SEQUENCE [LARGE SCALE GENOMIC DNA]</scope>
    <source>
        <strain evidence="6 7">KCTC 23157</strain>
    </source>
</reference>
<gene>
    <name evidence="6" type="ORF">IRJ18_16395</name>
</gene>
<dbReference type="PANTHER" id="PTHR30168">
    <property type="entry name" value="PUTATIVE MEMBRANE PROTEIN YPFJ"/>
    <property type="match status" value="1"/>
</dbReference>
<comment type="caution">
    <text evidence="6">The sequence shown here is derived from an EMBL/GenBank/DDBJ whole genome shotgun (WGS) entry which is preliminary data.</text>
</comment>
<keyword evidence="4 5" id="KW-0472">Membrane</keyword>
<keyword evidence="7" id="KW-1185">Reference proteome</keyword>
<keyword evidence="2 5" id="KW-0812">Transmembrane</keyword>
<protein>
    <submittedName>
        <fullName evidence="6">Neutral zinc metallopeptidase</fullName>
    </submittedName>
</protein>
<dbReference type="Pfam" id="PF04228">
    <property type="entry name" value="Zn_peptidase"/>
    <property type="match status" value="1"/>
</dbReference>
<evidence type="ECO:0000256" key="4">
    <source>
        <dbReference type="ARBA" id="ARBA00023136"/>
    </source>
</evidence>
<dbReference type="InterPro" id="IPR007343">
    <property type="entry name" value="Uncharacterised_pept_Zn_put"/>
</dbReference>
<evidence type="ECO:0000313" key="6">
    <source>
        <dbReference type="EMBL" id="MBE9667950.1"/>
    </source>
</evidence>